<dbReference type="EMBL" id="LR743592">
    <property type="protein sequence ID" value="CAA2619957.1"/>
    <property type="molecule type" value="Genomic_DNA"/>
</dbReference>
<reference evidence="1 2" key="1">
    <citation type="submission" date="2019-12" db="EMBL/GenBank/DDBJ databases">
        <authorList>
            <person name="Scholz U."/>
            <person name="Mascher M."/>
            <person name="Fiebig A."/>
        </authorList>
    </citation>
    <scope>NUCLEOTIDE SEQUENCE</scope>
</reference>
<dbReference type="AlphaFoldDB" id="A0A7I8IQ48"/>
<gene>
    <name evidence="1" type="ORF">SI7747_05006126</name>
</gene>
<proteinExistence type="predicted"/>
<organism evidence="1">
    <name type="scientific">Spirodela intermedia</name>
    <name type="common">Intermediate duckweed</name>
    <dbReference type="NCBI Taxonomy" id="51605"/>
    <lineage>
        <taxon>Eukaryota</taxon>
        <taxon>Viridiplantae</taxon>
        <taxon>Streptophyta</taxon>
        <taxon>Embryophyta</taxon>
        <taxon>Tracheophyta</taxon>
        <taxon>Spermatophyta</taxon>
        <taxon>Magnoliopsida</taxon>
        <taxon>Liliopsida</taxon>
        <taxon>Araceae</taxon>
        <taxon>Lemnoideae</taxon>
        <taxon>Spirodela</taxon>
    </lineage>
</organism>
<sequence>MWDFRTSLSIFHGIVGTFRFYSVKYCSLFFPSH</sequence>
<protein>
    <submittedName>
        <fullName evidence="1">Uncharacterized protein</fullName>
    </submittedName>
</protein>
<accession>A0A7I8IQ48</accession>
<dbReference type="EMBL" id="CACRZD030000005">
    <property type="protein sequence ID" value="CAA6659705.1"/>
    <property type="molecule type" value="Genomic_DNA"/>
</dbReference>
<evidence type="ECO:0000313" key="2">
    <source>
        <dbReference type="Proteomes" id="UP001189122"/>
    </source>
</evidence>
<dbReference type="Proteomes" id="UP001189122">
    <property type="component" value="Unassembled WGS sequence"/>
</dbReference>
<evidence type="ECO:0000313" key="1">
    <source>
        <dbReference type="EMBL" id="CAA2619957.1"/>
    </source>
</evidence>
<name>A0A7I8IQ48_SPIIN</name>
<keyword evidence="2" id="KW-1185">Reference proteome</keyword>